<feature type="domain" description="FAS1" evidence="7">
    <location>
        <begin position="149"/>
        <end position="289"/>
    </location>
</feature>
<organism evidence="9 10">
    <name type="scientific">Ilumatobacter coccineus (strain NBRC 103263 / KCTC 29153 / YM16-304)</name>
    <dbReference type="NCBI Taxonomy" id="1313172"/>
    <lineage>
        <taxon>Bacteria</taxon>
        <taxon>Bacillati</taxon>
        <taxon>Actinomycetota</taxon>
        <taxon>Acidimicrobiia</taxon>
        <taxon>Acidimicrobiales</taxon>
        <taxon>Ilumatobacteraceae</taxon>
        <taxon>Ilumatobacter</taxon>
    </lineage>
</organism>
<keyword evidence="6" id="KW-0812">Transmembrane</keyword>
<dbReference type="OrthoDB" id="5243843at2"/>
<dbReference type="RefSeq" id="WP_015443403.1">
    <property type="nucleotide sequence ID" value="NC_020520.1"/>
</dbReference>
<name>A0A6C7EJL5_ILUCY</name>
<dbReference type="SUPFAM" id="SSF103088">
    <property type="entry name" value="OmpA-like"/>
    <property type="match status" value="1"/>
</dbReference>
<feature type="domain" description="OmpA-like" evidence="8">
    <location>
        <begin position="429"/>
        <end position="546"/>
    </location>
</feature>
<evidence type="ECO:0000256" key="2">
    <source>
        <dbReference type="ARBA" id="ARBA00023136"/>
    </source>
</evidence>
<evidence type="ECO:0000313" key="10">
    <source>
        <dbReference type="Proteomes" id="UP000011863"/>
    </source>
</evidence>
<keyword evidence="6" id="KW-1133">Transmembrane helix</keyword>
<gene>
    <name evidence="9" type="ORF">YM304_38420</name>
</gene>
<dbReference type="AlphaFoldDB" id="A0A6C7EJL5"/>
<evidence type="ECO:0000256" key="4">
    <source>
        <dbReference type="PROSITE-ProRule" id="PRU00473"/>
    </source>
</evidence>
<dbReference type="FunFam" id="2.30.180.10:FF:000032">
    <property type="entry name" value="Fasciclin domain-containing protein, putative"/>
    <property type="match status" value="1"/>
</dbReference>
<dbReference type="InterPro" id="IPR050330">
    <property type="entry name" value="Bact_OuterMem_StrucFunc"/>
</dbReference>
<keyword evidence="3" id="KW-0998">Cell outer membrane</keyword>
<evidence type="ECO:0000256" key="3">
    <source>
        <dbReference type="ARBA" id="ARBA00023237"/>
    </source>
</evidence>
<dbReference type="Proteomes" id="UP000011863">
    <property type="component" value="Chromosome"/>
</dbReference>
<keyword evidence="2 4" id="KW-0472">Membrane</keyword>
<evidence type="ECO:0000313" key="9">
    <source>
        <dbReference type="EMBL" id="BAN04156.1"/>
    </source>
</evidence>
<accession>A0A6C7EJL5</accession>
<dbReference type="PROSITE" id="PS50213">
    <property type="entry name" value="FAS1"/>
    <property type="match status" value="1"/>
</dbReference>
<evidence type="ECO:0000256" key="6">
    <source>
        <dbReference type="SAM" id="Phobius"/>
    </source>
</evidence>
<sequence>MSDSNPNSQRRYRRRILGWGLFLLVLCFVIPAIFVVKWVHSDLENRVGNELADNGVDGVTVSFSGQDGTLRCASALDDPDAVIDLAVDVYGVHSIDLDPSCLGGRTPSTDVDVETTEPKQPATTDPEPPATEPTNTAEATTTTQVEPELESLVDVTRADPQFSQLASLIDTADLADTLAEDGPFTLLAPTDDAFDAAFDALGADAFEALTSDQEMLRSVLLHHVAEGTIRSTDFAAGPLTMLDGTDVEVEPGDVGVTFTSGEIVTLASDPAQLDIEAANGLVHAVDQVLLPVELDLAPAVDMATTVATLENGQLTLTGTVASEEQRAALVAAAQAQVAFGNVIDELVVDPDAAVARADIDRLAIAIGTMPPNLVSGSATLVGDALRIEGVHTGADASAALEAAAGELGAELSIEERADADDASAQQLQDELNEFVRLNPILFESNSAELTAEADAVVEQVAARAQRFVGVDITLIGHTDSDGDPARNLTLSEERAATVLAELVELGLDPATLTAEGRGITEPILDENGVEDKNASRRVEFLVRAQA</sequence>
<dbReference type="Gene3D" id="2.30.180.10">
    <property type="entry name" value="FAS1 domain"/>
    <property type="match status" value="1"/>
</dbReference>
<keyword evidence="10" id="KW-1185">Reference proteome</keyword>
<dbReference type="InterPro" id="IPR006665">
    <property type="entry name" value="OmpA-like"/>
</dbReference>
<evidence type="ECO:0000259" key="8">
    <source>
        <dbReference type="PROSITE" id="PS51123"/>
    </source>
</evidence>
<proteinExistence type="predicted"/>
<dbReference type="Pfam" id="PF00691">
    <property type="entry name" value="OmpA"/>
    <property type="match status" value="1"/>
</dbReference>
<evidence type="ECO:0000256" key="1">
    <source>
        <dbReference type="ARBA" id="ARBA00004442"/>
    </source>
</evidence>
<dbReference type="EMBL" id="AP012057">
    <property type="protein sequence ID" value="BAN04156.1"/>
    <property type="molecule type" value="Genomic_DNA"/>
</dbReference>
<dbReference type="InterPro" id="IPR000782">
    <property type="entry name" value="FAS1_domain"/>
</dbReference>
<dbReference type="Pfam" id="PF02469">
    <property type="entry name" value="Fasciclin"/>
    <property type="match status" value="1"/>
</dbReference>
<dbReference type="InterPro" id="IPR036378">
    <property type="entry name" value="FAS1_dom_sf"/>
</dbReference>
<dbReference type="KEGG" id="aym:YM304_38420"/>
<dbReference type="Gene3D" id="3.30.1330.60">
    <property type="entry name" value="OmpA-like domain"/>
    <property type="match status" value="1"/>
</dbReference>
<evidence type="ECO:0000256" key="5">
    <source>
        <dbReference type="SAM" id="MobiDB-lite"/>
    </source>
</evidence>
<feature type="transmembrane region" description="Helical" evidence="6">
    <location>
        <begin position="16"/>
        <end position="39"/>
    </location>
</feature>
<feature type="region of interest" description="Disordered" evidence="5">
    <location>
        <begin position="101"/>
        <end position="147"/>
    </location>
</feature>
<dbReference type="PROSITE" id="PS51123">
    <property type="entry name" value="OMPA_2"/>
    <property type="match status" value="1"/>
</dbReference>
<reference evidence="9 10" key="1">
    <citation type="journal article" date="2013" name="Int. J. Syst. Evol. Microbiol.">
        <title>Ilumatobacter nonamiense sp. nov. and Ilumatobacter coccineum sp. nov., isolated from seashore sand.</title>
        <authorList>
            <person name="Matsumoto A."/>
            <person name="Kasai H."/>
            <person name="Matsuo Y."/>
            <person name="Shizuri Y."/>
            <person name="Ichikawa N."/>
            <person name="Fujita N."/>
            <person name="Omura S."/>
            <person name="Takahashi Y."/>
        </authorList>
    </citation>
    <scope>NUCLEOTIDE SEQUENCE [LARGE SCALE GENOMIC DNA]</scope>
    <source>
        <strain evidence="10">NBRC 103263 / KCTC 29153 / YM16-304</strain>
    </source>
</reference>
<dbReference type="PRINTS" id="PR01021">
    <property type="entry name" value="OMPADOMAIN"/>
</dbReference>
<evidence type="ECO:0008006" key="11">
    <source>
        <dbReference type="Google" id="ProtNLM"/>
    </source>
</evidence>
<dbReference type="SMART" id="SM00554">
    <property type="entry name" value="FAS1"/>
    <property type="match status" value="1"/>
</dbReference>
<dbReference type="CDD" id="cd07185">
    <property type="entry name" value="OmpA_C-like"/>
    <property type="match status" value="1"/>
</dbReference>
<dbReference type="PANTHER" id="PTHR30329">
    <property type="entry name" value="STATOR ELEMENT OF FLAGELLAR MOTOR COMPLEX"/>
    <property type="match status" value="1"/>
</dbReference>
<dbReference type="GO" id="GO:0009279">
    <property type="term" value="C:cell outer membrane"/>
    <property type="evidence" value="ECO:0007669"/>
    <property type="project" value="UniProtKB-SubCell"/>
</dbReference>
<dbReference type="InterPro" id="IPR036737">
    <property type="entry name" value="OmpA-like_sf"/>
</dbReference>
<protein>
    <recommendedName>
        <fullName evidence="11">OmpA-like domain-containing protein</fullName>
    </recommendedName>
</protein>
<feature type="compositionally biased region" description="Low complexity" evidence="5">
    <location>
        <begin position="132"/>
        <end position="146"/>
    </location>
</feature>
<dbReference type="Gene3D" id="3.40.1520.20">
    <property type="match status" value="1"/>
</dbReference>
<dbReference type="SUPFAM" id="SSF82153">
    <property type="entry name" value="FAS1 domain"/>
    <property type="match status" value="1"/>
</dbReference>
<dbReference type="InterPro" id="IPR006664">
    <property type="entry name" value="OMP_bac"/>
</dbReference>
<dbReference type="PANTHER" id="PTHR30329:SF21">
    <property type="entry name" value="LIPOPROTEIN YIAD-RELATED"/>
    <property type="match status" value="1"/>
</dbReference>
<evidence type="ECO:0000259" key="7">
    <source>
        <dbReference type="PROSITE" id="PS50213"/>
    </source>
</evidence>
<comment type="subcellular location">
    <subcellularLocation>
        <location evidence="1">Cell outer membrane</location>
    </subcellularLocation>
</comment>